<protein>
    <recommendedName>
        <fullName evidence="3">Secreted protein</fullName>
    </recommendedName>
</protein>
<dbReference type="EMBL" id="CP063190">
    <property type="protein sequence ID" value="WCZ33477.1"/>
    <property type="molecule type" value="Genomic_DNA"/>
</dbReference>
<evidence type="ECO:0000313" key="1">
    <source>
        <dbReference type="EMBL" id="WCZ33477.1"/>
    </source>
</evidence>
<accession>A0ABY7UC65</accession>
<proteinExistence type="predicted"/>
<name>A0ABY7UC65_9CORY</name>
<sequence length="213" mass="23076">MKVRIPKLELPHQYYRGQNHVERPAMKQKIISAVAAAALCLGAVACGAEETNDTNRMLEVSSGPLTVRVPESWSEFDKSSDPDSIEDPWVVGARDSEDAMTVQIRLSKDTGVAPHADATNAAVLYGNIFAQDTVIEPKGEDAADVDGADKAIVSYFEAVDDDGDYWDGLFLSAENSETGNVSTMEMISLRGEGLSQDEAKEIISNATYDKSKE</sequence>
<dbReference type="Proteomes" id="UP001220577">
    <property type="component" value="Chromosome"/>
</dbReference>
<gene>
    <name evidence="1" type="ORF">CIHUM_00085</name>
</gene>
<reference evidence="1 2" key="1">
    <citation type="submission" date="2020-10" db="EMBL/GenBank/DDBJ databases">
        <title>Complete genome sequence of Corynebacterium ihumii DSM 45751.</title>
        <authorList>
            <person name="Ruckert C."/>
            <person name="Albersmeier A."/>
            <person name="Busche T."/>
            <person name="Jaenicke S."/>
            <person name="Winkler A."/>
            <person name="Friethjonsson O.H."/>
            <person name="Hreggviethsson G.O."/>
            <person name="Lambert C."/>
            <person name="Badcock D."/>
            <person name="Bernaerts K."/>
            <person name="Anne J."/>
            <person name="Economou A."/>
            <person name="Kalinowski J."/>
        </authorList>
    </citation>
    <scope>NUCLEOTIDE SEQUENCE [LARGE SCALE GENOMIC DNA]</scope>
    <source>
        <strain evidence="1 2">DSM 45751</strain>
    </source>
</reference>
<evidence type="ECO:0000313" key="2">
    <source>
        <dbReference type="Proteomes" id="UP001220577"/>
    </source>
</evidence>
<organism evidence="1 2">
    <name type="scientific">Corynebacterium ihumii</name>
    <dbReference type="NCBI Taxonomy" id="1232427"/>
    <lineage>
        <taxon>Bacteria</taxon>
        <taxon>Bacillati</taxon>
        <taxon>Actinomycetota</taxon>
        <taxon>Actinomycetes</taxon>
        <taxon>Mycobacteriales</taxon>
        <taxon>Corynebacteriaceae</taxon>
        <taxon>Corynebacterium</taxon>
    </lineage>
</organism>
<evidence type="ECO:0008006" key="3">
    <source>
        <dbReference type="Google" id="ProtNLM"/>
    </source>
</evidence>
<keyword evidence="2" id="KW-1185">Reference proteome</keyword>